<protein>
    <submittedName>
        <fullName evidence="2">Uncharacterized protein</fullName>
    </submittedName>
</protein>
<dbReference type="Proteomes" id="UP000439903">
    <property type="component" value="Unassembled WGS sequence"/>
</dbReference>
<dbReference type="OrthoDB" id="2364874at2759"/>
<accession>A0A8H3XGY0</accession>
<proteinExistence type="predicted"/>
<organism evidence="2 3">
    <name type="scientific">Gigaspora margarita</name>
    <dbReference type="NCBI Taxonomy" id="4874"/>
    <lineage>
        <taxon>Eukaryota</taxon>
        <taxon>Fungi</taxon>
        <taxon>Fungi incertae sedis</taxon>
        <taxon>Mucoromycota</taxon>
        <taxon>Glomeromycotina</taxon>
        <taxon>Glomeromycetes</taxon>
        <taxon>Diversisporales</taxon>
        <taxon>Gigasporaceae</taxon>
        <taxon>Gigaspora</taxon>
    </lineage>
</organism>
<name>A0A8H3XGY0_GIGMA</name>
<keyword evidence="1" id="KW-0812">Transmembrane</keyword>
<keyword evidence="1" id="KW-0472">Membrane</keyword>
<sequence length="298" mass="33428">MSSLKTTTISNSKLYAISIIILSTMTFCTLSAFCSCAIVIKFCVWFLVNVIGGIASNLKSKFFDVISRKSNGLRKDCKTSSKNGSSALDSVDNGGNNETFNAYLFDIPLNSDSFISSEFPMARSLSNKPQVLVRSELTLKKLQKKNSCHVPDIPSPLGPNRQKEWIKSIDYFPSERHSKHIKSKPKLSMSDKMIESTAAYRVGRKCRGWQNGDAEEYAIKKSQGKSSEPIEFVSFSDDKIEYIQITDINVRLDQERPNLIRKERGFFCSNPNSSPAAALKCARQYLATLLTLKKRMNL</sequence>
<reference evidence="2 3" key="1">
    <citation type="journal article" date="2019" name="Environ. Microbiol.">
        <title>At the nexus of three kingdoms: the genome of the mycorrhizal fungus Gigaspora margarita provides insights into plant, endobacterial and fungal interactions.</title>
        <authorList>
            <person name="Venice F."/>
            <person name="Ghignone S."/>
            <person name="Salvioli di Fossalunga A."/>
            <person name="Amselem J."/>
            <person name="Novero M."/>
            <person name="Xianan X."/>
            <person name="Sedzielewska Toro K."/>
            <person name="Morin E."/>
            <person name="Lipzen A."/>
            <person name="Grigoriev I.V."/>
            <person name="Henrissat B."/>
            <person name="Martin F.M."/>
            <person name="Bonfante P."/>
        </authorList>
    </citation>
    <scope>NUCLEOTIDE SEQUENCE [LARGE SCALE GENOMIC DNA]</scope>
    <source>
        <strain evidence="2 3">BEG34</strain>
    </source>
</reference>
<keyword evidence="3" id="KW-1185">Reference proteome</keyword>
<gene>
    <name evidence="2" type="ORF">F8M41_026402</name>
</gene>
<dbReference type="AlphaFoldDB" id="A0A8H3XGY0"/>
<evidence type="ECO:0000256" key="1">
    <source>
        <dbReference type="SAM" id="Phobius"/>
    </source>
</evidence>
<dbReference type="EMBL" id="WTPW01000983">
    <property type="protein sequence ID" value="KAF0464863.1"/>
    <property type="molecule type" value="Genomic_DNA"/>
</dbReference>
<evidence type="ECO:0000313" key="2">
    <source>
        <dbReference type="EMBL" id="KAF0464863.1"/>
    </source>
</evidence>
<comment type="caution">
    <text evidence="2">The sequence shown here is derived from an EMBL/GenBank/DDBJ whole genome shotgun (WGS) entry which is preliminary data.</text>
</comment>
<feature type="transmembrane region" description="Helical" evidence="1">
    <location>
        <begin position="12"/>
        <end position="32"/>
    </location>
</feature>
<feature type="transmembrane region" description="Helical" evidence="1">
    <location>
        <begin position="38"/>
        <end position="58"/>
    </location>
</feature>
<keyword evidence="1" id="KW-1133">Transmembrane helix</keyword>
<evidence type="ECO:0000313" key="3">
    <source>
        <dbReference type="Proteomes" id="UP000439903"/>
    </source>
</evidence>